<reference evidence="2" key="2">
    <citation type="submission" date="2021-02" db="EMBL/GenBank/DDBJ databases">
        <authorList>
            <person name="Kimball J.A."/>
            <person name="Haas M.W."/>
            <person name="Macchietto M."/>
            <person name="Kono T."/>
            <person name="Duquette J."/>
            <person name="Shao M."/>
        </authorList>
    </citation>
    <scope>NUCLEOTIDE SEQUENCE</scope>
    <source>
        <tissue evidence="2">Fresh leaf tissue</tissue>
    </source>
</reference>
<evidence type="ECO:0000256" key="1">
    <source>
        <dbReference type="SAM" id="MobiDB-lite"/>
    </source>
</evidence>
<dbReference type="AlphaFoldDB" id="A0A8J5WYQ9"/>
<proteinExistence type="predicted"/>
<evidence type="ECO:0000313" key="3">
    <source>
        <dbReference type="Proteomes" id="UP000729402"/>
    </source>
</evidence>
<evidence type="ECO:0000313" key="2">
    <source>
        <dbReference type="EMBL" id="KAG8099863.1"/>
    </source>
</evidence>
<feature type="region of interest" description="Disordered" evidence="1">
    <location>
        <begin position="53"/>
        <end position="86"/>
    </location>
</feature>
<accession>A0A8J5WYQ9</accession>
<reference evidence="2" key="1">
    <citation type="journal article" date="2021" name="bioRxiv">
        <title>Whole Genome Assembly and Annotation of Northern Wild Rice, Zizania palustris L., Supports a Whole Genome Duplication in the Zizania Genus.</title>
        <authorList>
            <person name="Haas M."/>
            <person name="Kono T."/>
            <person name="Macchietto M."/>
            <person name="Millas R."/>
            <person name="McGilp L."/>
            <person name="Shao M."/>
            <person name="Duquette J."/>
            <person name="Hirsch C.N."/>
            <person name="Kimball J."/>
        </authorList>
    </citation>
    <scope>NUCLEOTIDE SEQUENCE</scope>
    <source>
        <tissue evidence="2">Fresh leaf tissue</tissue>
    </source>
</reference>
<organism evidence="2 3">
    <name type="scientific">Zizania palustris</name>
    <name type="common">Northern wild rice</name>
    <dbReference type="NCBI Taxonomy" id="103762"/>
    <lineage>
        <taxon>Eukaryota</taxon>
        <taxon>Viridiplantae</taxon>
        <taxon>Streptophyta</taxon>
        <taxon>Embryophyta</taxon>
        <taxon>Tracheophyta</taxon>
        <taxon>Spermatophyta</taxon>
        <taxon>Magnoliopsida</taxon>
        <taxon>Liliopsida</taxon>
        <taxon>Poales</taxon>
        <taxon>Poaceae</taxon>
        <taxon>BOP clade</taxon>
        <taxon>Oryzoideae</taxon>
        <taxon>Oryzeae</taxon>
        <taxon>Zizaniinae</taxon>
        <taxon>Zizania</taxon>
    </lineage>
</organism>
<protein>
    <submittedName>
        <fullName evidence="2">Uncharacterized protein</fullName>
    </submittedName>
</protein>
<name>A0A8J5WYQ9_ZIZPA</name>
<comment type="caution">
    <text evidence="2">The sequence shown here is derived from an EMBL/GenBank/DDBJ whole genome shotgun (WGS) entry which is preliminary data.</text>
</comment>
<gene>
    <name evidence="2" type="ORF">GUJ93_ZPchr0013g36523</name>
</gene>
<sequence length="86" mass="8978">MTARSPSSGVTLRAERRRKVVFGAALLLPTEAAEPDDGCCFIVYCDRCGEKLGTPAHGGPRADARNTGVRNTGKEARGATRAASSS</sequence>
<keyword evidence="3" id="KW-1185">Reference proteome</keyword>
<dbReference type="EMBL" id="JAAALK010000079">
    <property type="protein sequence ID" value="KAG8099863.1"/>
    <property type="molecule type" value="Genomic_DNA"/>
</dbReference>
<dbReference type="Proteomes" id="UP000729402">
    <property type="component" value="Unassembled WGS sequence"/>
</dbReference>